<evidence type="ECO:0000259" key="1">
    <source>
        <dbReference type="SMART" id="SM00487"/>
    </source>
</evidence>
<reference evidence="2 3" key="1">
    <citation type="submission" date="2017-07" db="EMBL/GenBank/DDBJ databases">
        <title>Flavobacterium cyanobacteriorum sp. nov., isolated from cyanobacterial aggregates in a eutrophic lake.</title>
        <authorList>
            <person name="Cai H."/>
        </authorList>
    </citation>
    <scope>NUCLEOTIDE SEQUENCE [LARGE SCALE GENOMIC DNA]</scope>
    <source>
        <strain evidence="2 3">TH167</strain>
    </source>
</reference>
<dbReference type="PANTHER" id="PTHR47396:SF1">
    <property type="entry name" value="ATP-DEPENDENT HELICASE IRC3-RELATED"/>
    <property type="match status" value="1"/>
</dbReference>
<dbReference type="Pfam" id="PF04851">
    <property type="entry name" value="ResIII"/>
    <property type="match status" value="1"/>
</dbReference>
<dbReference type="RefSeq" id="WP_094485548.1">
    <property type="nucleotide sequence ID" value="NZ_NOXX01000164.1"/>
</dbReference>
<organism evidence="2 3">
    <name type="scientific">Flavobacterium aurantiibacter</name>
    <dbReference type="NCBI Taxonomy" id="2023067"/>
    <lineage>
        <taxon>Bacteria</taxon>
        <taxon>Pseudomonadati</taxon>
        <taxon>Bacteroidota</taxon>
        <taxon>Flavobacteriia</taxon>
        <taxon>Flavobacteriales</taxon>
        <taxon>Flavobacteriaceae</taxon>
        <taxon>Flavobacterium</taxon>
    </lineage>
</organism>
<dbReference type="GO" id="GO:0005524">
    <property type="term" value="F:ATP binding"/>
    <property type="evidence" value="ECO:0007669"/>
    <property type="project" value="InterPro"/>
</dbReference>
<feature type="domain" description="Helicase ATP-binding" evidence="1">
    <location>
        <begin position="43"/>
        <end position="262"/>
    </location>
</feature>
<gene>
    <name evidence="2" type="ORF">CHX27_04375</name>
</gene>
<evidence type="ECO:0000313" key="3">
    <source>
        <dbReference type="Proteomes" id="UP000216035"/>
    </source>
</evidence>
<dbReference type="OrthoDB" id="9804145at2"/>
<proteinExistence type="predicted"/>
<dbReference type="REBASE" id="260368">
    <property type="entry name" value="FauTH167ORF4365P"/>
</dbReference>
<dbReference type="EMBL" id="NOXX01000164">
    <property type="protein sequence ID" value="OYQ46456.1"/>
    <property type="molecule type" value="Genomic_DNA"/>
</dbReference>
<dbReference type="Gene3D" id="3.40.50.300">
    <property type="entry name" value="P-loop containing nucleotide triphosphate hydrolases"/>
    <property type="match status" value="2"/>
</dbReference>
<dbReference type="InterPro" id="IPR027417">
    <property type="entry name" value="P-loop_NTPase"/>
</dbReference>
<protein>
    <recommendedName>
        <fullName evidence="1">Helicase ATP-binding domain-containing protein</fullName>
    </recommendedName>
</protein>
<dbReference type="InterPro" id="IPR006935">
    <property type="entry name" value="Helicase/UvrB_N"/>
</dbReference>
<sequence length="899" mass="103582">MELQLESLKYQDDAVQSVVKIFEGAEKNTFDNANFEGIRINFCRLSPTQIKENILGVLKENGIDKQTAKLSEDNDICVEMETGTGKTLVYIKTIYELYKHYGFTKFIILVPSVAIRQGVLNALSIFEKQLENIYSFTPKAFEYDSKRLSKVTNFIEEQYPQIMVMTLASFNSEEKILNQVQREDLFANIPFINAIGKTRPIIIMDEPQEGMDTENSIKQIAKLNPLIKLRYSATHKVFKNLVYRLTPFDSYKQGLVKKIEVLTVTEKNDEATLKIELTETQHGKGEPKAKLKVWKLKAGKFVFEQTSWLKVGDNLGEKTSNPSYLNYEITRVNKGLKTGKWFVEFSNGVIIEEKQSAGNIQGVWALQLEWLIRRHFQKRQKMETLGIKCLSLIFIDKVANYVGETPIIKQLFIEKYKLVYEEWNRGQQPTDEHINQIQGYYFAQKASGEFADNEGGQKEQKKIYELILEKKEELLATSNPVQFIFSHSALGVGWDNPNVFNIATLNTAYSEIRKRQEIGRGLRICVNQEGTRVYDAMNVADDERINQLTVIPNETYETFVTQYQEEIKEVYGTSKAGAALTHTHKDKTQNEVHFKRNQSETINAAFKRFWKALAKKTDYIVSFDEEELLRKAIEQISELKIADYRAEVNSRYIKEIKQDEIADDFRGTESYALNAQFSPLDLVEELSENTGLCYSSAFKIVNGITNYVECVKNPPKFIHLAAAIIRNIELDEMIRGLSYQLTGDEFPFNFYDFVKQIDKKDVTETPNRGVFDKFINDSTIEHLFGIGADVDPEIVCFLKLPNWYRIETPIGPYEPDFGLVMKRKSLKTNTETEFYFVVETKGTDDINDKKALKESEVYKIRCAMKHFEALGVEVQYKAPVKEYLKFKENASNDVTQLNN</sequence>
<dbReference type="AlphaFoldDB" id="A0A255ZYD7"/>
<dbReference type="InterPro" id="IPR014001">
    <property type="entry name" value="Helicase_ATP-bd"/>
</dbReference>
<evidence type="ECO:0000313" key="2">
    <source>
        <dbReference type="EMBL" id="OYQ46456.1"/>
    </source>
</evidence>
<dbReference type="InterPro" id="IPR045572">
    <property type="entry name" value="RE_endonuc_C"/>
</dbReference>
<dbReference type="GO" id="GO:0015668">
    <property type="term" value="F:type III site-specific deoxyribonuclease activity"/>
    <property type="evidence" value="ECO:0007669"/>
    <property type="project" value="InterPro"/>
</dbReference>
<accession>A0A255ZYD7</accession>
<dbReference type="InterPro" id="IPR050742">
    <property type="entry name" value="Helicase_Restrict-Modif_Enz"/>
</dbReference>
<dbReference type="SMART" id="SM00487">
    <property type="entry name" value="DEXDc"/>
    <property type="match status" value="1"/>
</dbReference>
<dbReference type="GO" id="GO:0003677">
    <property type="term" value="F:DNA binding"/>
    <property type="evidence" value="ECO:0007669"/>
    <property type="project" value="InterPro"/>
</dbReference>
<dbReference type="SUPFAM" id="SSF52540">
    <property type="entry name" value="P-loop containing nucleoside triphosphate hydrolases"/>
    <property type="match status" value="1"/>
</dbReference>
<dbReference type="PANTHER" id="PTHR47396">
    <property type="entry name" value="TYPE I RESTRICTION ENZYME ECOKI R PROTEIN"/>
    <property type="match status" value="1"/>
</dbReference>
<dbReference type="Proteomes" id="UP000216035">
    <property type="component" value="Unassembled WGS sequence"/>
</dbReference>
<keyword evidence="3" id="KW-1185">Reference proteome</keyword>
<dbReference type="Pfam" id="PF19778">
    <property type="entry name" value="RE_endonuc"/>
    <property type="match status" value="1"/>
</dbReference>
<name>A0A255ZYD7_9FLAO</name>
<comment type="caution">
    <text evidence="2">The sequence shown here is derived from an EMBL/GenBank/DDBJ whole genome shotgun (WGS) entry which is preliminary data.</text>
</comment>
<dbReference type="GO" id="GO:0005829">
    <property type="term" value="C:cytosol"/>
    <property type="evidence" value="ECO:0007669"/>
    <property type="project" value="TreeGrafter"/>
</dbReference>